<dbReference type="EMBL" id="MU854395">
    <property type="protein sequence ID" value="KAK4039673.1"/>
    <property type="molecule type" value="Genomic_DNA"/>
</dbReference>
<name>A0AAN6PGH4_9PEZI</name>
<sequence length="626" mass="69081">MSDHGDYARQVRERARQLQLEARRNATPCFGPAVDGVLWSRIRPGEDDEGPKTPILGILEFTLKPGIDIHDESGPPRRLWEAALRYIGSVPGCCAIEWGSRLDNHPSGLTSIFCLVHWDSTAAWRMFQHSPGFTPIIGLLNSDVSNRCAKLGPSGAPSFGCGGDARDRATVVDVVSVAMAAEDAPSPELRSAFEEAWETLVASVTNGHDGLQHSYAVWLENNASTFFDPTPAEAAAAIKQAVFTAFLAWNGARYDSHPIEELCDRLRASLPSSQANGPTTVSRKAVQLINQTPQPEDHHGAPRQPAAQHNSLPSILNAGFLRQCSADLANVREHARQTLNRSISDARARTRLFPAARGSFRSQGELYEGNTPVIPHWRRNPASFHGGYHCVDVVWMQLKARAPKSQGSRIHNQLKDQMSALPGFVKAIWARDVEHKTKLAVLTVWEDEHARGAASQHYRRILDDFAASSIHLAAPLKHQALLMPRSMGAPCLNEWRDPYLEFICFHVPTGVVERQLFEHAYGAFIEMTEPSLVAGIPTACTVDRDAGGWQSDAAEVAEESLGSHHQLFTGVLTWKNPAARQEWYEELFRLACSSYELFGHKLDALGILAAGGVEARFLELQKEYPR</sequence>
<evidence type="ECO:0008006" key="3">
    <source>
        <dbReference type="Google" id="ProtNLM"/>
    </source>
</evidence>
<comment type="caution">
    <text evidence="1">The sequence shown here is derived from an EMBL/GenBank/DDBJ whole genome shotgun (WGS) entry which is preliminary data.</text>
</comment>
<dbReference type="Proteomes" id="UP001303115">
    <property type="component" value="Unassembled WGS sequence"/>
</dbReference>
<protein>
    <recommendedName>
        <fullName evidence="3">ABM domain-containing protein</fullName>
    </recommendedName>
</protein>
<organism evidence="1 2">
    <name type="scientific">Parachaetomium inaequale</name>
    <dbReference type="NCBI Taxonomy" id="2588326"/>
    <lineage>
        <taxon>Eukaryota</taxon>
        <taxon>Fungi</taxon>
        <taxon>Dikarya</taxon>
        <taxon>Ascomycota</taxon>
        <taxon>Pezizomycotina</taxon>
        <taxon>Sordariomycetes</taxon>
        <taxon>Sordariomycetidae</taxon>
        <taxon>Sordariales</taxon>
        <taxon>Chaetomiaceae</taxon>
        <taxon>Parachaetomium</taxon>
    </lineage>
</organism>
<dbReference type="Gene3D" id="3.30.70.100">
    <property type="match status" value="1"/>
</dbReference>
<reference evidence="2" key="1">
    <citation type="journal article" date="2023" name="Mol. Phylogenet. Evol.">
        <title>Genome-scale phylogeny and comparative genomics of the fungal order Sordariales.</title>
        <authorList>
            <person name="Hensen N."/>
            <person name="Bonometti L."/>
            <person name="Westerberg I."/>
            <person name="Brannstrom I.O."/>
            <person name="Guillou S."/>
            <person name="Cros-Aarteil S."/>
            <person name="Calhoun S."/>
            <person name="Haridas S."/>
            <person name="Kuo A."/>
            <person name="Mondo S."/>
            <person name="Pangilinan J."/>
            <person name="Riley R."/>
            <person name="LaButti K."/>
            <person name="Andreopoulos B."/>
            <person name="Lipzen A."/>
            <person name="Chen C."/>
            <person name="Yan M."/>
            <person name="Daum C."/>
            <person name="Ng V."/>
            <person name="Clum A."/>
            <person name="Steindorff A."/>
            <person name="Ohm R.A."/>
            <person name="Martin F."/>
            <person name="Silar P."/>
            <person name="Natvig D.O."/>
            <person name="Lalanne C."/>
            <person name="Gautier V."/>
            <person name="Ament-Velasquez S.L."/>
            <person name="Kruys A."/>
            <person name="Hutchinson M.I."/>
            <person name="Powell A.J."/>
            <person name="Barry K."/>
            <person name="Miller A.N."/>
            <person name="Grigoriev I.V."/>
            <person name="Debuchy R."/>
            <person name="Gladieux P."/>
            <person name="Hiltunen Thoren M."/>
            <person name="Johannesson H."/>
        </authorList>
    </citation>
    <scope>NUCLEOTIDE SEQUENCE [LARGE SCALE GENOMIC DNA]</scope>
    <source>
        <strain evidence="2">CBS 284.82</strain>
    </source>
</reference>
<keyword evidence="2" id="KW-1185">Reference proteome</keyword>
<proteinExistence type="predicted"/>
<dbReference type="AlphaFoldDB" id="A0AAN6PGH4"/>
<evidence type="ECO:0000313" key="1">
    <source>
        <dbReference type="EMBL" id="KAK4039673.1"/>
    </source>
</evidence>
<gene>
    <name evidence="1" type="ORF">C8A01DRAFT_46929</name>
</gene>
<accession>A0AAN6PGH4</accession>
<evidence type="ECO:0000313" key="2">
    <source>
        <dbReference type="Proteomes" id="UP001303115"/>
    </source>
</evidence>